<feature type="domain" description="DUF4142" evidence="2">
    <location>
        <begin position="28"/>
        <end position="168"/>
    </location>
</feature>
<name>A0A069PP22_9BURK</name>
<dbReference type="InterPro" id="IPR025419">
    <property type="entry name" value="DUF4142"/>
</dbReference>
<dbReference type="Gene3D" id="1.20.1260.10">
    <property type="match status" value="1"/>
</dbReference>
<dbReference type="Pfam" id="PF13628">
    <property type="entry name" value="DUF4142"/>
    <property type="match status" value="1"/>
</dbReference>
<dbReference type="RefSeq" id="WP_035939714.1">
    <property type="nucleotide sequence ID" value="NZ_CADFFX010000023.1"/>
</dbReference>
<gene>
    <name evidence="3" type="ORF">BG61_09890</name>
</gene>
<organism evidence="3 4">
    <name type="scientific">Caballeronia glathei</name>
    <dbReference type="NCBI Taxonomy" id="60547"/>
    <lineage>
        <taxon>Bacteria</taxon>
        <taxon>Pseudomonadati</taxon>
        <taxon>Pseudomonadota</taxon>
        <taxon>Betaproteobacteria</taxon>
        <taxon>Burkholderiales</taxon>
        <taxon>Burkholderiaceae</taxon>
        <taxon>Caballeronia</taxon>
    </lineage>
</organism>
<keyword evidence="1" id="KW-0732">Signal</keyword>
<evidence type="ECO:0000259" key="2">
    <source>
        <dbReference type="Pfam" id="PF13628"/>
    </source>
</evidence>
<feature type="signal peptide" evidence="1">
    <location>
        <begin position="1"/>
        <end position="20"/>
    </location>
</feature>
<reference evidence="3 4" key="1">
    <citation type="submission" date="2014-03" db="EMBL/GenBank/DDBJ databases">
        <title>Draft Genome Sequences of Four Burkholderia Strains.</title>
        <authorList>
            <person name="Liu X.Y."/>
            <person name="Li C.X."/>
            <person name="Xu J.H."/>
        </authorList>
    </citation>
    <scope>NUCLEOTIDE SEQUENCE [LARGE SCALE GENOMIC DNA]</scope>
    <source>
        <strain evidence="3 4">DSM 50014</strain>
    </source>
</reference>
<evidence type="ECO:0000313" key="3">
    <source>
        <dbReference type="EMBL" id="KDR42390.1"/>
    </source>
</evidence>
<accession>A0A069PP22</accession>
<dbReference type="AlphaFoldDB" id="A0A069PP22"/>
<protein>
    <submittedName>
        <fullName evidence="3">Membrane protein</fullName>
    </submittedName>
</protein>
<keyword evidence="4" id="KW-1185">Reference proteome</keyword>
<dbReference type="PANTHER" id="PTHR38593:SF1">
    <property type="entry name" value="BLR2558 PROTEIN"/>
    <property type="match status" value="1"/>
</dbReference>
<dbReference type="STRING" id="60547.GCA_000751215_06479"/>
<dbReference type="InterPro" id="IPR012347">
    <property type="entry name" value="Ferritin-like"/>
</dbReference>
<sequence>MNARHAAGALLLLLVSAICAFGEEARLNDAQIVGIILVANQAEIAAGQTALRRTQSRSVQSFASRIVDEHRQVNEEAAGLMQRLAATPQRSGISDALTRQSYDDVARLNAVEAREFDQTYLDREVIFLHRLVKSVDAFIRSTTNTELKTLLVRSRPSFIFHLDQAHRLQLALERPGFGR</sequence>
<comment type="caution">
    <text evidence="3">The sequence shown here is derived from an EMBL/GenBank/DDBJ whole genome shotgun (WGS) entry which is preliminary data.</text>
</comment>
<dbReference type="PANTHER" id="PTHR38593">
    <property type="entry name" value="BLR2558 PROTEIN"/>
    <property type="match status" value="1"/>
</dbReference>
<dbReference type="EMBL" id="JFHC01000017">
    <property type="protein sequence ID" value="KDR42390.1"/>
    <property type="molecule type" value="Genomic_DNA"/>
</dbReference>
<feature type="chain" id="PRO_5007372258" evidence="1">
    <location>
        <begin position="21"/>
        <end position="179"/>
    </location>
</feature>
<dbReference type="Proteomes" id="UP000027466">
    <property type="component" value="Unassembled WGS sequence"/>
</dbReference>
<evidence type="ECO:0000313" key="4">
    <source>
        <dbReference type="Proteomes" id="UP000027466"/>
    </source>
</evidence>
<evidence type="ECO:0000256" key="1">
    <source>
        <dbReference type="SAM" id="SignalP"/>
    </source>
</evidence>
<proteinExistence type="predicted"/>